<dbReference type="EMBL" id="JAADJZ010000009">
    <property type="protein sequence ID" value="KAF2872632.1"/>
    <property type="molecule type" value="Genomic_DNA"/>
</dbReference>
<organism evidence="2 3">
    <name type="scientific">Massariosphaeria phaeospora</name>
    <dbReference type="NCBI Taxonomy" id="100035"/>
    <lineage>
        <taxon>Eukaryota</taxon>
        <taxon>Fungi</taxon>
        <taxon>Dikarya</taxon>
        <taxon>Ascomycota</taxon>
        <taxon>Pezizomycotina</taxon>
        <taxon>Dothideomycetes</taxon>
        <taxon>Pleosporomycetidae</taxon>
        <taxon>Pleosporales</taxon>
        <taxon>Pleosporales incertae sedis</taxon>
        <taxon>Massariosphaeria</taxon>
    </lineage>
</organism>
<dbReference type="AlphaFoldDB" id="A0A7C8IB10"/>
<reference evidence="2 3" key="1">
    <citation type="submission" date="2020-01" db="EMBL/GenBank/DDBJ databases">
        <authorList>
            <consortium name="DOE Joint Genome Institute"/>
            <person name="Haridas S."/>
            <person name="Albert R."/>
            <person name="Binder M."/>
            <person name="Bloem J."/>
            <person name="Labutti K."/>
            <person name="Salamov A."/>
            <person name="Andreopoulos B."/>
            <person name="Baker S.E."/>
            <person name="Barry K."/>
            <person name="Bills G."/>
            <person name="Bluhm B.H."/>
            <person name="Cannon C."/>
            <person name="Castanera R."/>
            <person name="Culley D.E."/>
            <person name="Daum C."/>
            <person name="Ezra D."/>
            <person name="Gonzalez J.B."/>
            <person name="Henrissat B."/>
            <person name="Kuo A."/>
            <person name="Liang C."/>
            <person name="Lipzen A."/>
            <person name="Lutzoni F."/>
            <person name="Magnuson J."/>
            <person name="Mondo S."/>
            <person name="Nolan M."/>
            <person name="Ohm R."/>
            <person name="Pangilinan J."/>
            <person name="Park H.-J.H."/>
            <person name="Ramirez L."/>
            <person name="Alfaro M."/>
            <person name="Sun H."/>
            <person name="Tritt A."/>
            <person name="Yoshinaga Y."/>
            <person name="Zwiers L.-H.L."/>
            <person name="Turgeon B.G."/>
            <person name="Goodwin S.B."/>
            <person name="Spatafora J.W."/>
            <person name="Crous P.W."/>
            <person name="Grigoriev I.V."/>
        </authorList>
    </citation>
    <scope>NUCLEOTIDE SEQUENCE [LARGE SCALE GENOMIC DNA]</scope>
    <source>
        <strain evidence="2 3">CBS 611.86</strain>
    </source>
</reference>
<gene>
    <name evidence="2" type="ORF">BDV95DRAFT_392021</name>
</gene>
<dbReference type="SMART" id="SM00220">
    <property type="entry name" value="S_TKc"/>
    <property type="match status" value="1"/>
</dbReference>
<dbReference type="GO" id="GO:0005524">
    <property type="term" value="F:ATP binding"/>
    <property type="evidence" value="ECO:0007669"/>
    <property type="project" value="InterPro"/>
</dbReference>
<dbReference type="Proteomes" id="UP000481861">
    <property type="component" value="Unassembled WGS sequence"/>
</dbReference>
<dbReference type="Pfam" id="PF00069">
    <property type="entry name" value="Pkinase"/>
    <property type="match status" value="1"/>
</dbReference>
<dbReference type="PROSITE" id="PS50011">
    <property type="entry name" value="PROTEIN_KINASE_DOM"/>
    <property type="match status" value="1"/>
</dbReference>
<dbReference type="PANTHER" id="PTHR24359:SF37">
    <property type="entry name" value="PROTEIN KINASE DOMAIN-CONTAINING PROTEIN"/>
    <property type="match status" value="1"/>
</dbReference>
<dbReference type="GO" id="GO:0004674">
    <property type="term" value="F:protein serine/threonine kinase activity"/>
    <property type="evidence" value="ECO:0007669"/>
    <property type="project" value="TreeGrafter"/>
</dbReference>
<dbReference type="PANTHER" id="PTHR24359">
    <property type="entry name" value="SERINE/THREONINE-PROTEIN KINASE SBK1"/>
    <property type="match status" value="1"/>
</dbReference>
<accession>A0A7C8IB10</accession>
<feature type="domain" description="Protein kinase" evidence="1">
    <location>
        <begin position="1"/>
        <end position="300"/>
    </location>
</feature>
<dbReference type="OrthoDB" id="248923at2759"/>
<sequence>MKVIQNERSIQRERKFIQAMAGLNHSHLVKCLAGWTYDSKFYMIYELASCNLEEFMQDRMESHQPRGIAESMFVKQLCGLAAALRVIHCQGEDSEISKDTYLGVPRSDNKKTGYIHDLKPENILVFMSSETVQSFRISDFSCAKVVDFVASVSGKRRSHLTTSKSGTPIYRAPESMGGATSRPYDLWSLGCVYLELLVWFFDGYRALEVFRNERVELVHPHGAEDEGFYSMIDEGPDAKMRLRKPVLNKIEELSARSGGSLKEIVNIIPDLLKIAPEERLTATALVKKLRELNTGADLTFPSPSTTALLAPAPMTLPAPAEESDIEPNGFVVVEDYS</sequence>
<evidence type="ECO:0000313" key="3">
    <source>
        <dbReference type="Proteomes" id="UP000481861"/>
    </source>
</evidence>
<keyword evidence="3" id="KW-1185">Reference proteome</keyword>
<evidence type="ECO:0000259" key="1">
    <source>
        <dbReference type="PROSITE" id="PS50011"/>
    </source>
</evidence>
<keyword evidence="2" id="KW-0808">Transferase</keyword>
<dbReference type="InterPro" id="IPR011009">
    <property type="entry name" value="Kinase-like_dom_sf"/>
</dbReference>
<evidence type="ECO:0000313" key="2">
    <source>
        <dbReference type="EMBL" id="KAF2872632.1"/>
    </source>
</evidence>
<dbReference type="SUPFAM" id="SSF56112">
    <property type="entry name" value="Protein kinase-like (PK-like)"/>
    <property type="match status" value="1"/>
</dbReference>
<protein>
    <submittedName>
        <fullName evidence="2">Kinase-like domain-containing protein</fullName>
    </submittedName>
</protein>
<proteinExistence type="predicted"/>
<comment type="caution">
    <text evidence="2">The sequence shown here is derived from an EMBL/GenBank/DDBJ whole genome shotgun (WGS) entry which is preliminary data.</text>
</comment>
<dbReference type="Gene3D" id="1.10.510.10">
    <property type="entry name" value="Transferase(Phosphotransferase) domain 1"/>
    <property type="match status" value="1"/>
</dbReference>
<keyword evidence="2" id="KW-0418">Kinase</keyword>
<dbReference type="InterPro" id="IPR000719">
    <property type="entry name" value="Prot_kinase_dom"/>
</dbReference>
<name>A0A7C8IB10_9PLEO</name>